<organism evidence="8 9">
    <name type="scientific">Hibiscus syriacus</name>
    <name type="common">Rose of Sharon</name>
    <dbReference type="NCBI Taxonomy" id="106335"/>
    <lineage>
        <taxon>Eukaryota</taxon>
        <taxon>Viridiplantae</taxon>
        <taxon>Streptophyta</taxon>
        <taxon>Embryophyta</taxon>
        <taxon>Tracheophyta</taxon>
        <taxon>Spermatophyta</taxon>
        <taxon>Magnoliopsida</taxon>
        <taxon>eudicotyledons</taxon>
        <taxon>Gunneridae</taxon>
        <taxon>Pentapetalae</taxon>
        <taxon>rosids</taxon>
        <taxon>malvids</taxon>
        <taxon>Malvales</taxon>
        <taxon>Malvaceae</taxon>
        <taxon>Malvoideae</taxon>
        <taxon>Hibiscus</taxon>
    </lineage>
</organism>
<evidence type="ECO:0000256" key="4">
    <source>
        <dbReference type="ARBA" id="ARBA00022692"/>
    </source>
</evidence>
<evidence type="ECO:0000313" key="9">
    <source>
        <dbReference type="Proteomes" id="UP000436088"/>
    </source>
</evidence>
<name>A0A6A2WPK2_HIBSY</name>
<dbReference type="InterPro" id="IPR005828">
    <property type="entry name" value="MFS_sugar_transport-like"/>
</dbReference>
<keyword evidence="5 7" id="KW-1133">Transmembrane helix</keyword>
<feature type="transmembrane region" description="Helical" evidence="7">
    <location>
        <begin position="230"/>
        <end position="251"/>
    </location>
</feature>
<dbReference type="InterPro" id="IPR045262">
    <property type="entry name" value="STP/PLT_plant"/>
</dbReference>
<dbReference type="Pfam" id="PF00083">
    <property type="entry name" value="Sugar_tr"/>
    <property type="match status" value="1"/>
</dbReference>
<accession>A0A6A2WPK2</accession>
<dbReference type="EMBL" id="VEPZ02001714">
    <property type="protein sequence ID" value="KAE8662278.1"/>
    <property type="molecule type" value="Genomic_DNA"/>
</dbReference>
<dbReference type="AlphaFoldDB" id="A0A6A2WPK2"/>
<sequence length="313" mass="33824">MSGFEADNNGVSVSTAAENKTLADFEPPQKPKINNGVGFALMIAPVYTAEVSPASSCGFLTSFPELRTDLVWRTVLERTSDTKEEAQLRLTDIKDAAGIPQDCTDDLVHVRKQTHGECVWRELLLHPTQSVRHVLICVVGIHFFQQAIGLDSIVLYSPRIFEKAGITSSNHKLLPTVAVGFVKTIFILVATFILDKIGRRPLLLSSAAGIVISLAALGLSLTVIDLSDQIKVTWAVGLCIAMVLYVAVFSIGRMGPVTWVYSTEILPLRLRAQGASMGVTVNGGTSGLISMTFIHCTKRLPSVEPSSCTTGRK</sequence>
<feature type="transmembrane region" description="Helical" evidence="7">
    <location>
        <begin position="201"/>
        <end position="224"/>
    </location>
</feature>
<evidence type="ECO:0000256" key="2">
    <source>
        <dbReference type="ARBA" id="ARBA00010992"/>
    </source>
</evidence>
<keyword evidence="4 7" id="KW-0812">Transmembrane</keyword>
<feature type="transmembrane region" description="Helical" evidence="7">
    <location>
        <begin position="173"/>
        <end position="194"/>
    </location>
</feature>
<evidence type="ECO:0000256" key="1">
    <source>
        <dbReference type="ARBA" id="ARBA00004370"/>
    </source>
</evidence>
<evidence type="ECO:0000256" key="7">
    <source>
        <dbReference type="SAM" id="Phobius"/>
    </source>
</evidence>
<dbReference type="Gene3D" id="1.20.1250.20">
    <property type="entry name" value="MFS general substrate transporter like domains"/>
    <property type="match status" value="1"/>
</dbReference>
<keyword evidence="3" id="KW-0813">Transport</keyword>
<keyword evidence="9" id="KW-1185">Reference proteome</keyword>
<comment type="subcellular location">
    <subcellularLocation>
        <location evidence="1">Membrane</location>
    </subcellularLocation>
</comment>
<dbReference type="GO" id="GO:0016020">
    <property type="term" value="C:membrane"/>
    <property type="evidence" value="ECO:0007669"/>
    <property type="project" value="UniProtKB-SubCell"/>
</dbReference>
<keyword evidence="6 7" id="KW-0472">Membrane</keyword>
<dbReference type="GO" id="GO:0015144">
    <property type="term" value="F:carbohydrate transmembrane transporter activity"/>
    <property type="evidence" value="ECO:0007669"/>
    <property type="project" value="InterPro"/>
</dbReference>
<evidence type="ECO:0000256" key="3">
    <source>
        <dbReference type="ARBA" id="ARBA00022448"/>
    </source>
</evidence>
<dbReference type="SUPFAM" id="SSF103473">
    <property type="entry name" value="MFS general substrate transporter"/>
    <property type="match status" value="1"/>
</dbReference>
<comment type="similarity">
    <text evidence="2">Belongs to the major facilitator superfamily. Sugar transporter (TC 2.A.1.1) family.</text>
</comment>
<evidence type="ECO:0000256" key="6">
    <source>
        <dbReference type="ARBA" id="ARBA00023136"/>
    </source>
</evidence>
<gene>
    <name evidence="8" type="ORF">F3Y22_tig00113548pilonHSYRG00036</name>
</gene>
<reference evidence="8" key="1">
    <citation type="submission" date="2019-09" db="EMBL/GenBank/DDBJ databases">
        <title>Draft genome information of white flower Hibiscus syriacus.</title>
        <authorList>
            <person name="Kim Y.-M."/>
        </authorList>
    </citation>
    <scope>NUCLEOTIDE SEQUENCE [LARGE SCALE GENOMIC DNA]</scope>
    <source>
        <strain evidence="8">YM2019G1</strain>
    </source>
</reference>
<comment type="caution">
    <text evidence="8">The sequence shown here is derived from an EMBL/GenBank/DDBJ whole genome shotgun (WGS) entry which is preliminary data.</text>
</comment>
<evidence type="ECO:0000313" key="8">
    <source>
        <dbReference type="EMBL" id="KAE8662278.1"/>
    </source>
</evidence>
<dbReference type="InterPro" id="IPR036259">
    <property type="entry name" value="MFS_trans_sf"/>
</dbReference>
<proteinExistence type="inferred from homology"/>
<dbReference type="Proteomes" id="UP000436088">
    <property type="component" value="Unassembled WGS sequence"/>
</dbReference>
<dbReference type="PANTHER" id="PTHR23500">
    <property type="entry name" value="SOLUTE CARRIER FAMILY 2, FACILITATED GLUCOSE TRANSPORTER"/>
    <property type="match status" value="1"/>
</dbReference>
<dbReference type="PANTHER" id="PTHR23500:SF424">
    <property type="entry name" value="POLYOL TRANSPORTER 5"/>
    <property type="match status" value="1"/>
</dbReference>
<evidence type="ECO:0000256" key="5">
    <source>
        <dbReference type="ARBA" id="ARBA00022989"/>
    </source>
</evidence>
<protein>
    <submittedName>
        <fullName evidence="8">Polyol transporter 5</fullName>
    </submittedName>
</protein>